<keyword evidence="5 16" id="KW-0732">Signal</keyword>
<evidence type="ECO:0000256" key="13">
    <source>
        <dbReference type="PROSITE-ProRule" id="PRU00043"/>
    </source>
</evidence>
<dbReference type="SMART" id="SM00112">
    <property type="entry name" value="CA"/>
    <property type="match status" value="7"/>
</dbReference>
<evidence type="ECO:0000256" key="3">
    <source>
        <dbReference type="ARBA" id="ARBA00022536"/>
    </source>
</evidence>
<evidence type="ECO:0000259" key="17">
    <source>
        <dbReference type="PROSITE" id="PS50268"/>
    </source>
</evidence>
<dbReference type="InterPro" id="IPR050174">
    <property type="entry name" value="Protocadherin/Cadherin-CA"/>
</dbReference>
<dbReference type="PANTHER" id="PTHR24028:SF146">
    <property type="entry name" value="CADHERIN 96CB, ISOFORM D-RELATED"/>
    <property type="match status" value="1"/>
</dbReference>
<evidence type="ECO:0000256" key="15">
    <source>
        <dbReference type="SAM" id="Phobius"/>
    </source>
</evidence>
<keyword evidence="4 15" id="KW-0812">Transmembrane</keyword>
<evidence type="ECO:0000313" key="18">
    <source>
        <dbReference type="EMBL" id="CAG5121200.1"/>
    </source>
</evidence>
<organism evidence="18 19">
    <name type="scientific">Candidula unifasciata</name>
    <dbReference type="NCBI Taxonomy" id="100452"/>
    <lineage>
        <taxon>Eukaryota</taxon>
        <taxon>Metazoa</taxon>
        <taxon>Spiralia</taxon>
        <taxon>Lophotrochozoa</taxon>
        <taxon>Mollusca</taxon>
        <taxon>Gastropoda</taxon>
        <taxon>Heterobranchia</taxon>
        <taxon>Euthyneura</taxon>
        <taxon>Panpulmonata</taxon>
        <taxon>Eupulmonata</taxon>
        <taxon>Stylommatophora</taxon>
        <taxon>Helicina</taxon>
        <taxon>Helicoidea</taxon>
        <taxon>Geomitridae</taxon>
        <taxon>Candidula</taxon>
    </lineage>
</organism>
<accession>A0A8S3Z0Y5</accession>
<dbReference type="GO" id="GO:0007156">
    <property type="term" value="P:homophilic cell adhesion via plasma membrane adhesion molecules"/>
    <property type="evidence" value="ECO:0007669"/>
    <property type="project" value="InterPro"/>
</dbReference>
<dbReference type="GO" id="GO:0005886">
    <property type="term" value="C:plasma membrane"/>
    <property type="evidence" value="ECO:0007669"/>
    <property type="project" value="UniProtKB-SubCell"/>
</dbReference>
<dbReference type="SUPFAM" id="SSF49313">
    <property type="entry name" value="Cadherin-like"/>
    <property type="match status" value="7"/>
</dbReference>
<evidence type="ECO:0000256" key="2">
    <source>
        <dbReference type="ARBA" id="ARBA00022475"/>
    </source>
</evidence>
<comment type="subcellular location">
    <subcellularLocation>
        <location evidence="1">Cell membrane</location>
        <topology evidence="1">Single-pass type I membrane protein</topology>
    </subcellularLocation>
</comment>
<evidence type="ECO:0000256" key="16">
    <source>
        <dbReference type="SAM" id="SignalP"/>
    </source>
</evidence>
<dbReference type="GO" id="GO:0005509">
    <property type="term" value="F:calcium ion binding"/>
    <property type="evidence" value="ECO:0007669"/>
    <property type="project" value="UniProtKB-UniRule"/>
</dbReference>
<feature type="domain" description="Cadherin" evidence="17">
    <location>
        <begin position="693"/>
        <end position="800"/>
    </location>
</feature>
<feature type="region of interest" description="Disordered" evidence="14">
    <location>
        <begin position="964"/>
        <end position="1001"/>
    </location>
</feature>
<dbReference type="FunFam" id="2.60.40.60:FF:000039">
    <property type="entry name" value="FAT atypical cadherin 3"/>
    <property type="match status" value="1"/>
</dbReference>
<dbReference type="InterPro" id="IPR013164">
    <property type="entry name" value="Cadherin_N"/>
</dbReference>
<evidence type="ECO:0000256" key="8">
    <source>
        <dbReference type="ARBA" id="ARBA00022889"/>
    </source>
</evidence>
<feature type="chain" id="PRO_5035857861" description="Cadherin domain-containing protein" evidence="16">
    <location>
        <begin position="27"/>
        <end position="1146"/>
    </location>
</feature>
<keyword evidence="10 15" id="KW-0472">Membrane</keyword>
<feature type="domain" description="Cadherin" evidence="17">
    <location>
        <begin position="148"/>
        <end position="258"/>
    </location>
</feature>
<dbReference type="PROSITE" id="PS00232">
    <property type="entry name" value="CADHERIN_1"/>
    <property type="match status" value="5"/>
</dbReference>
<feature type="compositionally biased region" description="Low complexity" evidence="14">
    <location>
        <begin position="972"/>
        <end position="984"/>
    </location>
</feature>
<evidence type="ECO:0000256" key="14">
    <source>
        <dbReference type="SAM" id="MobiDB-lite"/>
    </source>
</evidence>
<keyword evidence="11" id="KW-1015">Disulfide bond</keyword>
<dbReference type="PANTHER" id="PTHR24028">
    <property type="entry name" value="CADHERIN-87A"/>
    <property type="match status" value="1"/>
</dbReference>
<evidence type="ECO:0000256" key="12">
    <source>
        <dbReference type="ARBA" id="ARBA00023180"/>
    </source>
</evidence>
<feature type="signal peptide" evidence="16">
    <location>
        <begin position="1"/>
        <end position="26"/>
    </location>
</feature>
<dbReference type="AlphaFoldDB" id="A0A8S3Z0Y5"/>
<dbReference type="PRINTS" id="PR00205">
    <property type="entry name" value="CADHERIN"/>
</dbReference>
<keyword evidence="8" id="KW-0130">Cell adhesion</keyword>
<keyword evidence="12" id="KW-0325">Glycoprotein</keyword>
<evidence type="ECO:0000256" key="6">
    <source>
        <dbReference type="ARBA" id="ARBA00022737"/>
    </source>
</evidence>
<reference evidence="18" key="1">
    <citation type="submission" date="2021-04" db="EMBL/GenBank/DDBJ databases">
        <authorList>
            <consortium name="Molecular Ecology Group"/>
        </authorList>
    </citation>
    <scope>NUCLEOTIDE SEQUENCE</scope>
</reference>
<proteinExistence type="predicted"/>
<protein>
    <recommendedName>
        <fullName evidence="17">Cadherin domain-containing protein</fullName>
    </recommendedName>
</protein>
<evidence type="ECO:0000256" key="4">
    <source>
        <dbReference type="ARBA" id="ARBA00022692"/>
    </source>
</evidence>
<feature type="domain" description="Cadherin" evidence="17">
    <location>
        <begin position="369"/>
        <end position="475"/>
    </location>
</feature>
<dbReference type="Proteomes" id="UP000678393">
    <property type="component" value="Unassembled WGS sequence"/>
</dbReference>
<dbReference type="InterPro" id="IPR002126">
    <property type="entry name" value="Cadherin-like_dom"/>
</dbReference>
<comment type="caution">
    <text evidence="18">The sequence shown here is derived from an EMBL/GenBank/DDBJ whole genome shotgun (WGS) entry which is preliminary data.</text>
</comment>
<dbReference type="InterPro" id="IPR015919">
    <property type="entry name" value="Cadherin-like_sf"/>
</dbReference>
<feature type="transmembrane region" description="Helical" evidence="15">
    <location>
        <begin position="808"/>
        <end position="832"/>
    </location>
</feature>
<dbReference type="PROSITE" id="PS50268">
    <property type="entry name" value="CADHERIN_2"/>
    <property type="match status" value="7"/>
</dbReference>
<dbReference type="Gene3D" id="2.60.40.60">
    <property type="entry name" value="Cadherins"/>
    <property type="match status" value="7"/>
</dbReference>
<keyword evidence="9 15" id="KW-1133">Transmembrane helix</keyword>
<dbReference type="CDD" id="cd11304">
    <property type="entry name" value="Cadherin_repeat"/>
    <property type="match status" value="7"/>
</dbReference>
<evidence type="ECO:0000256" key="5">
    <source>
        <dbReference type="ARBA" id="ARBA00022729"/>
    </source>
</evidence>
<feature type="domain" description="Cadherin" evidence="17">
    <location>
        <begin position="476"/>
        <end position="580"/>
    </location>
</feature>
<dbReference type="FunFam" id="2.60.40.60:FF:000020">
    <property type="entry name" value="Dachsous cadherin-related 1b"/>
    <property type="match status" value="1"/>
</dbReference>
<dbReference type="FunFam" id="2.60.40.60:FF:000007">
    <property type="entry name" value="Protocadherin alpha 2"/>
    <property type="match status" value="1"/>
</dbReference>
<keyword evidence="7 13" id="KW-0106">Calcium</keyword>
<dbReference type="Pfam" id="PF08266">
    <property type="entry name" value="Cadherin_2"/>
    <property type="match status" value="1"/>
</dbReference>
<feature type="domain" description="Cadherin" evidence="17">
    <location>
        <begin position="581"/>
        <end position="689"/>
    </location>
</feature>
<name>A0A8S3Z0Y5_9EUPU</name>
<feature type="domain" description="Cadherin" evidence="17">
    <location>
        <begin position="259"/>
        <end position="366"/>
    </location>
</feature>
<evidence type="ECO:0000256" key="11">
    <source>
        <dbReference type="ARBA" id="ARBA00023157"/>
    </source>
</evidence>
<evidence type="ECO:0000256" key="9">
    <source>
        <dbReference type="ARBA" id="ARBA00022989"/>
    </source>
</evidence>
<dbReference type="EMBL" id="CAJHNH020001036">
    <property type="protein sequence ID" value="CAG5121200.1"/>
    <property type="molecule type" value="Genomic_DNA"/>
</dbReference>
<dbReference type="InterPro" id="IPR020894">
    <property type="entry name" value="Cadherin_CS"/>
</dbReference>
<dbReference type="OrthoDB" id="6252479at2759"/>
<feature type="region of interest" description="Disordered" evidence="14">
    <location>
        <begin position="1097"/>
        <end position="1146"/>
    </location>
</feature>
<keyword evidence="6" id="KW-0677">Repeat</keyword>
<feature type="domain" description="Cadherin" evidence="17">
    <location>
        <begin position="57"/>
        <end position="147"/>
    </location>
</feature>
<dbReference type="Pfam" id="PF00028">
    <property type="entry name" value="Cadherin"/>
    <property type="match status" value="5"/>
</dbReference>
<evidence type="ECO:0000313" key="19">
    <source>
        <dbReference type="Proteomes" id="UP000678393"/>
    </source>
</evidence>
<feature type="compositionally biased region" description="Polar residues" evidence="14">
    <location>
        <begin position="1104"/>
        <end position="1135"/>
    </location>
</feature>
<evidence type="ECO:0000256" key="7">
    <source>
        <dbReference type="ARBA" id="ARBA00022837"/>
    </source>
</evidence>
<evidence type="ECO:0000256" key="1">
    <source>
        <dbReference type="ARBA" id="ARBA00004251"/>
    </source>
</evidence>
<gene>
    <name evidence="18" type="ORF">CUNI_LOCUS6758</name>
</gene>
<keyword evidence="19" id="KW-1185">Reference proteome</keyword>
<keyword evidence="3" id="KW-0245">EGF-like domain</keyword>
<evidence type="ECO:0000256" key="10">
    <source>
        <dbReference type="ARBA" id="ARBA00023136"/>
    </source>
</evidence>
<sequence>MELSWSLLVLRCEVFVLLLLVRLVVDQVIIRQEYHTQEEGGAGVLIGNAGKDSGLYDKFQKDFQKVLFKPFEHGNDYISYFSVDSSNGVIRTAKNLDRETICPTDPICSVKLSIPVYSSPAAASPILDSVLEVVIFIDDINDKSPTFPNRVVNLSVPENQPINYQVETSVATDEDAPGDNSRITYRLDPAIDVFELSTVRTADGVEDLVITVKKVLDRETRSHYQLKVVATDLGKEPKSGTVLINVYVADMNDNAPVFGRLNYSVNILENSDVTNPVVIVSASDQDEGNNSRLSYALSAQVSAEIQNTFVVEQNTGKIFTRRELDFETKKNYQFHIVVSDNGSPPKSNFAYVTVNLIDVNDNPPVIQVNQALDVGSVVENGAVGKFLAFIKVSDADSGLYGKVSCRIDDSNFILEAVDDSSVGIYKIKLNQMLDREEAPTRNVVITCQDGDVRPLSASATLSVPIEDVNDNSPKFVDSKLSGTVMENGKDDMYIMQIETVDPDMGENSRVTYAISGGRNASLFAINQTSGAIYTTRMLDREIQSEYLLEITASDHGAQPLASSATATIKVLDENDNPPKFRKQAFLNSIKENLPAGSPAGDVSAYDADTGDNAKFNFSIVSQGPGADDGMLFTVDPMSGLLKSEVTFDREGKRLYSFQVKVADPAVSTYFDIANVTVTIEDDNDHAPVVVKPPPSDRTFRCPFNLTVGSVITTFVATDQDDPRLVEISFYIQNKETKKPLFSIDPTSGKLRLARQIRPEDVTTYSLNVVVKDGVGPSSRSTVVAVSITVEEGSEEAMRAFSEGSKTNMVIVIIIIAATLVLAFIVIIVICLIRRVDKKRHAQSQSSVANMDNKLYQAAQWVSTVSVTNDHGPEEIRSTLEVPGEKKKKKEVSFSLEDEVVESPDTSGSICSVFSSLPNPAKGGTKQVDFIVLNGMTTPDYSQHLYDANSTSTDHQDERQFMEVRQTEDRYSDASSGDTGTSDSGRGCSEDESHGHTNSSVDGGKLINARKLLLSSSPANGVIPVPVNRLLQNSCWVTRLLLSAFLAAGHLQYSSTKTFPPSCLAQYSSANKTPTPCLPQYSRVRTALHPALSSILPTKHLDPASPSTSLKTPLHSASSSTITRTPLHPASTSTLQRRPCALPPPVL</sequence>
<keyword evidence="2" id="KW-1003">Cell membrane</keyword>